<dbReference type="InterPro" id="IPR005084">
    <property type="entry name" value="CBM6"/>
</dbReference>
<feature type="domain" description="CBM6" evidence="4">
    <location>
        <begin position="680"/>
        <end position="802"/>
    </location>
</feature>
<dbReference type="Pfam" id="PF14509">
    <property type="entry name" value="GH97_C"/>
    <property type="match status" value="1"/>
</dbReference>
<evidence type="ECO:0000313" key="6">
    <source>
        <dbReference type="Proteomes" id="UP000295621"/>
    </source>
</evidence>
<dbReference type="Gene3D" id="2.60.40.1180">
    <property type="entry name" value="Golgi alpha-mannosidase II"/>
    <property type="match status" value="1"/>
</dbReference>
<dbReference type="InterPro" id="IPR052720">
    <property type="entry name" value="Glycosyl_hydrolase_97"/>
</dbReference>
<evidence type="ECO:0000313" key="5">
    <source>
        <dbReference type="EMBL" id="TDC49126.1"/>
    </source>
</evidence>
<dbReference type="Pfam" id="PF22704">
    <property type="entry name" value="CBM13-like"/>
    <property type="match status" value="1"/>
</dbReference>
<evidence type="ECO:0000256" key="1">
    <source>
        <dbReference type="ARBA" id="ARBA00022801"/>
    </source>
</evidence>
<dbReference type="Gene3D" id="2.70.98.10">
    <property type="match status" value="1"/>
</dbReference>
<dbReference type="GO" id="GO:0030246">
    <property type="term" value="F:carbohydrate binding"/>
    <property type="evidence" value="ECO:0007669"/>
    <property type="project" value="InterPro"/>
</dbReference>
<dbReference type="OrthoDB" id="9807519at2"/>
<feature type="domain" description="CBM6" evidence="4">
    <location>
        <begin position="803"/>
        <end position="926"/>
    </location>
</feature>
<dbReference type="InterPro" id="IPR013785">
    <property type="entry name" value="Aldolase_TIM"/>
</dbReference>
<proteinExistence type="predicted"/>
<dbReference type="InterPro" id="IPR008979">
    <property type="entry name" value="Galactose-bd-like_sf"/>
</dbReference>
<dbReference type="InterPro" id="IPR029483">
    <property type="entry name" value="GH97_C"/>
</dbReference>
<dbReference type="Gene3D" id="2.60.120.260">
    <property type="entry name" value="Galactose-binding domain-like"/>
    <property type="match status" value="2"/>
</dbReference>
<dbReference type="InterPro" id="IPR014718">
    <property type="entry name" value="GH-type_carb-bd"/>
</dbReference>
<dbReference type="InterPro" id="IPR055240">
    <property type="entry name" value="CBM13-like"/>
</dbReference>
<feature type="region of interest" description="Disordered" evidence="3">
    <location>
        <begin position="19"/>
        <end position="48"/>
    </location>
</feature>
<evidence type="ECO:0000256" key="2">
    <source>
        <dbReference type="ARBA" id="ARBA00023295"/>
    </source>
</evidence>
<reference evidence="5 6" key="1">
    <citation type="submission" date="2019-02" db="EMBL/GenBank/DDBJ databases">
        <title>Draft genome sequences of novel Actinobacteria.</title>
        <authorList>
            <person name="Sahin N."/>
            <person name="Ay H."/>
            <person name="Saygin H."/>
        </authorList>
    </citation>
    <scope>NUCLEOTIDE SEQUENCE [LARGE SCALE GENOMIC DNA]</scope>
    <source>
        <strain evidence="5 6">KC603</strain>
    </source>
</reference>
<dbReference type="Pfam" id="PF14508">
    <property type="entry name" value="GH97_N"/>
    <property type="match status" value="1"/>
</dbReference>
<evidence type="ECO:0000256" key="3">
    <source>
        <dbReference type="SAM" id="MobiDB-lite"/>
    </source>
</evidence>
<dbReference type="PANTHER" id="PTHR35803">
    <property type="entry name" value="GLUCAN 1,4-ALPHA-GLUCOSIDASE SUSB-RELATED"/>
    <property type="match status" value="1"/>
</dbReference>
<dbReference type="Proteomes" id="UP000295621">
    <property type="component" value="Unassembled WGS sequence"/>
</dbReference>
<name>A0A4R4RIJ1_9ACTN</name>
<dbReference type="SUPFAM" id="SSF51445">
    <property type="entry name" value="(Trans)glycosidases"/>
    <property type="match status" value="1"/>
</dbReference>
<evidence type="ECO:0000259" key="4">
    <source>
        <dbReference type="PROSITE" id="PS51175"/>
    </source>
</evidence>
<keyword evidence="6" id="KW-1185">Reference proteome</keyword>
<protein>
    <submittedName>
        <fullName evidence="5">Carbohydrate-binding protein</fullName>
    </submittedName>
</protein>
<dbReference type="PANTHER" id="PTHR35803:SF2">
    <property type="entry name" value="RETAINING ALPHA-GALACTOSIDASE"/>
    <property type="match status" value="1"/>
</dbReference>
<sequence>MIIAFSRCGRVFVIPGDTGSRLASRGGGPPAPVRSTSRRSAVFPGSRRRRRPATLAAAAVVVTTSVVASLMTTDIGVVPAQALTTHTVTSPDGEITFAVHEQPSGALTYEVTAGTTQIFEESPLGIATSGVDFSTGLTYASQSRSTIDQTYTLPAGTKPSYRDHANELVLSYTKGGQTMRLVVRAYDDGVAYRYVLPGGGGAVSITDEKSGFRLPAPTGGWAAVWNGNYEQDYVYRSAAGLNDGTELTMPLLASIDDNAYFTVISEANVYNAGAGYAPALLKGSQANDGLLNVERTPDQAFPISSTYPFQTPWRAAVIAEDLNVLVNSDLVQHLNPPATADADWVKPGRAAWSWFSDGDSAADLDKQKQMVDFAASMGFEYVTVDCCYDPDVDLPAISQYAAQRNVDIFAWVTAEPFATPAQADALAAEHKAYGVAGLKVDFFLNDSQEVMGWYQSIGDAAGEHELMLNFHGSTKPGGENRTWPWVVTSEAVAGTEHYLYPPPTTARLDATFPFVRNPIGGMDYTPTMISLNGSILTQAHTLAQAVVFTSGMVNYSDSAAAYEQWPGRHLMRAVPTVWDETRVVEGFPGDHVTMARRSGDDWFIGAMTDPARTASVPLSFLGSGTYTATIFNDDAGGRVSSVTTQTVTSASTLSLPMIATGGAAVHISKTPLAQIGSGDVRYEAEAPGNTITGGAGADTCKGCSKGAKVGFLGNGGAVQFNNVMASTAGTHELTFTYTSGDPRSIQIEVNGAVVSTEALKDSGGWEFVNKWTIDVPLNAGANTIRFSNPSAYGPDIDALIVSRRTEAETAGNTLAGGATVAACGACSGGSKVTGLSGGGSVTVNGVTATAAGNHTVRVDYAATADSTAQVRVNGGTPVTVSFPSTGGATATATVTLGLGLNAGASNSVTVTGGAGAAPDIDRITVTN</sequence>
<accession>A0A4R4RIJ1</accession>
<dbReference type="GO" id="GO:0016798">
    <property type="term" value="F:hydrolase activity, acting on glycosyl bonds"/>
    <property type="evidence" value="ECO:0007669"/>
    <property type="project" value="UniProtKB-KW"/>
</dbReference>
<dbReference type="SUPFAM" id="SSF49785">
    <property type="entry name" value="Galactose-binding domain-like"/>
    <property type="match status" value="2"/>
</dbReference>
<dbReference type="EMBL" id="SMKL01000046">
    <property type="protein sequence ID" value="TDC49126.1"/>
    <property type="molecule type" value="Genomic_DNA"/>
</dbReference>
<dbReference type="InterPro" id="IPR017853">
    <property type="entry name" value="GH"/>
</dbReference>
<dbReference type="AlphaFoldDB" id="A0A4R4RIJ1"/>
<comment type="caution">
    <text evidence="5">The sequence shown here is derived from an EMBL/GenBank/DDBJ whole genome shotgun (WGS) entry which is preliminary data.</text>
</comment>
<keyword evidence="1" id="KW-0378">Hydrolase</keyword>
<dbReference type="Pfam" id="PF10566">
    <property type="entry name" value="Glyco_hydro_97"/>
    <property type="match status" value="1"/>
</dbReference>
<dbReference type="CDD" id="cd04081">
    <property type="entry name" value="CBM35_galactosidase-like"/>
    <property type="match status" value="2"/>
</dbReference>
<dbReference type="PROSITE" id="PS51175">
    <property type="entry name" value="CBM6"/>
    <property type="match status" value="2"/>
</dbReference>
<dbReference type="Gene3D" id="3.20.20.70">
    <property type="entry name" value="Aldolase class I"/>
    <property type="match status" value="1"/>
</dbReference>
<dbReference type="Pfam" id="PF03422">
    <property type="entry name" value="CBM_6"/>
    <property type="match status" value="1"/>
</dbReference>
<keyword evidence="2" id="KW-0326">Glycosidase</keyword>
<dbReference type="InterPro" id="IPR029486">
    <property type="entry name" value="GH97_N"/>
</dbReference>
<organism evidence="5 6">
    <name type="scientific">Jiangella ureilytica</name>
    <dbReference type="NCBI Taxonomy" id="2530374"/>
    <lineage>
        <taxon>Bacteria</taxon>
        <taxon>Bacillati</taxon>
        <taxon>Actinomycetota</taxon>
        <taxon>Actinomycetes</taxon>
        <taxon>Jiangellales</taxon>
        <taxon>Jiangellaceae</taxon>
        <taxon>Jiangella</taxon>
    </lineage>
</organism>
<dbReference type="InterPro" id="IPR019563">
    <property type="entry name" value="GH97_catalytic"/>
</dbReference>
<gene>
    <name evidence="5" type="ORF">E1212_19325</name>
</gene>
<dbReference type="InterPro" id="IPR013780">
    <property type="entry name" value="Glyco_hydro_b"/>
</dbReference>